<evidence type="ECO:0000313" key="5">
    <source>
        <dbReference type="EMBL" id="RYO86676.1"/>
    </source>
</evidence>
<dbReference type="PANTHER" id="PTHR42341:SF1">
    <property type="entry name" value="HYDROPHOBIN"/>
    <property type="match status" value="1"/>
</dbReference>
<protein>
    <recommendedName>
        <fullName evidence="7">Hydrophobin</fullName>
    </recommendedName>
</protein>
<keyword evidence="4" id="KW-0732">Signal</keyword>
<gene>
    <name evidence="5" type="ORF">DL764_008970</name>
</gene>
<keyword evidence="3" id="KW-1015">Disulfide bond</keyword>
<feature type="signal peptide" evidence="4">
    <location>
        <begin position="1"/>
        <end position="24"/>
    </location>
</feature>
<dbReference type="Pfam" id="PF06766">
    <property type="entry name" value="Hydrophobin_2"/>
    <property type="match status" value="1"/>
</dbReference>
<dbReference type="GO" id="GO:0005576">
    <property type="term" value="C:extracellular region"/>
    <property type="evidence" value="ECO:0007669"/>
    <property type="project" value="InterPro"/>
</dbReference>
<dbReference type="AlphaFoldDB" id="A0A4Q4SW56"/>
<dbReference type="CDD" id="cd23508">
    <property type="entry name" value="hydrophobin_II"/>
    <property type="match status" value="1"/>
</dbReference>
<name>A0A4Q4SW56_9PEZI</name>
<dbReference type="EMBL" id="QJNU01000771">
    <property type="protein sequence ID" value="RYO86676.1"/>
    <property type="molecule type" value="Genomic_DNA"/>
</dbReference>
<evidence type="ECO:0000256" key="4">
    <source>
        <dbReference type="SAM" id="SignalP"/>
    </source>
</evidence>
<feature type="chain" id="PRO_5020505288" description="Hydrophobin" evidence="4">
    <location>
        <begin position="25"/>
        <end position="100"/>
    </location>
</feature>
<dbReference type="PANTHER" id="PTHR42341">
    <property type="entry name" value="HYDROPHOBIN"/>
    <property type="match status" value="1"/>
</dbReference>
<evidence type="ECO:0000256" key="1">
    <source>
        <dbReference type="ARBA" id="ARBA00004196"/>
    </source>
</evidence>
<dbReference type="InterPro" id="IPR036686">
    <property type="entry name" value="Class_II_Hydrophobin_sf"/>
</dbReference>
<reference evidence="5 6" key="1">
    <citation type="submission" date="2018-06" db="EMBL/GenBank/DDBJ databases">
        <title>Complete Genomes of Monosporascus.</title>
        <authorList>
            <person name="Robinson A.J."/>
            <person name="Natvig D.O."/>
        </authorList>
    </citation>
    <scope>NUCLEOTIDE SEQUENCE [LARGE SCALE GENOMIC DNA]</scope>
    <source>
        <strain evidence="5 6">CBS 110550</strain>
    </source>
</reference>
<comment type="subcellular location">
    <subcellularLocation>
        <location evidence="1">Cell envelope</location>
    </subcellularLocation>
</comment>
<dbReference type="SUPFAM" id="SSF101751">
    <property type="entry name" value="Hydrophobin II, HfbII"/>
    <property type="match status" value="1"/>
</dbReference>
<dbReference type="Proteomes" id="UP000293360">
    <property type="component" value="Unassembled WGS sequence"/>
</dbReference>
<organism evidence="5 6">
    <name type="scientific">Monosporascus ibericus</name>
    <dbReference type="NCBI Taxonomy" id="155417"/>
    <lineage>
        <taxon>Eukaryota</taxon>
        <taxon>Fungi</taxon>
        <taxon>Dikarya</taxon>
        <taxon>Ascomycota</taxon>
        <taxon>Pezizomycotina</taxon>
        <taxon>Sordariomycetes</taxon>
        <taxon>Xylariomycetidae</taxon>
        <taxon>Xylariales</taxon>
        <taxon>Xylariales incertae sedis</taxon>
        <taxon>Monosporascus</taxon>
    </lineage>
</organism>
<dbReference type="STRING" id="155417.A0A4Q4SW56"/>
<evidence type="ECO:0000256" key="3">
    <source>
        <dbReference type="ARBA" id="ARBA00023157"/>
    </source>
</evidence>
<evidence type="ECO:0000313" key="6">
    <source>
        <dbReference type="Proteomes" id="UP000293360"/>
    </source>
</evidence>
<keyword evidence="6" id="KW-1185">Reference proteome</keyword>
<evidence type="ECO:0008006" key="7">
    <source>
        <dbReference type="Google" id="ProtNLM"/>
    </source>
</evidence>
<evidence type="ECO:0000256" key="2">
    <source>
        <dbReference type="ARBA" id="ARBA00009576"/>
    </source>
</evidence>
<proteinExistence type="inferred from homology"/>
<dbReference type="OrthoDB" id="4500971at2759"/>
<comment type="caution">
    <text evidence="5">The sequence shown here is derived from an EMBL/GenBank/DDBJ whole genome shotgun (WGS) entry which is preliminary data.</text>
</comment>
<accession>A0A4Q4SW56</accession>
<dbReference type="Gene3D" id="3.20.120.10">
    <property type="entry name" value="Hydrophobin"/>
    <property type="match status" value="1"/>
</dbReference>
<comment type="similarity">
    <text evidence="2">Belongs to the cerato-ulmin hydrophobin family.</text>
</comment>
<sequence length="100" mass="10330">MYFATFIATLLAGTAMAIPAAVDARNPSTNYDPCSGLYDSAQCCATDVLGIADLDCASPPDVPKSANDFRKICANEGQRARCCVLPVAGQGVLCQTPVGV</sequence>
<dbReference type="InterPro" id="IPR010636">
    <property type="entry name" value="Class_II_hydrophobin"/>
</dbReference>